<reference evidence="2" key="1">
    <citation type="submission" date="2021-09" db="EMBL/GenBank/DDBJ databases">
        <title>Fulvivirga sp. isolated from coastal sediment.</title>
        <authorList>
            <person name="Yu H."/>
        </authorList>
    </citation>
    <scope>NUCLEOTIDE SEQUENCE</scope>
    <source>
        <strain evidence="2">1062</strain>
    </source>
</reference>
<name>A0A9X1HP83_9BACT</name>
<keyword evidence="1" id="KW-0732">Signal</keyword>
<evidence type="ECO:0000313" key="3">
    <source>
        <dbReference type="Proteomes" id="UP001139409"/>
    </source>
</evidence>
<dbReference type="PROSITE" id="PS51257">
    <property type="entry name" value="PROKAR_LIPOPROTEIN"/>
    <property type="match status" value="1"/>
</dbReference>
<evidence type="ECO:0008006" key="4">
    <source>
        <dbReference type="Google" id="ProtNLM"/>
    </source>
</evidence>
<organism evidence="2 3">
    <name type="scientific">Fulvivirga sedimenti</name>
    <dbReference type="NCBI Taxonomy" id="2879465"/>
    <lineage>
        <taxon>Bacteria</taxon>
        <taxon>Pseudomonadati</taxon>
        <taxon>Bacteroidota</taxon>
        <taxon>Cytophagia</taxon>
        <taxon>Cytophagales</taxon>
        <taxon>Fulvivirgaceae</taxon>
        <taxon>Fulvivirga</taxon>
    </lineage>
</organism>
<evidence type="ECO:0000313" key="2">
    <source>
        <dbReference type="EMBL" id="MCA6073672.1"/>
    </source>
</evidence>
<protein>
    <recommendedName>
        <fullName evidence="4">DUF1735 domain-containing protein</fullName>
    </recommendedName>
</protein>
<feature type="chain" id="PRO_5040853843" description="DUF1735 domain-containing protein" evidence="1">
    <location>
        <begin position="20"/>
        <end position="164"/>
    </location>
</feature>
<comment type="caution">
    <text evidence="2">The sequence shown here is derived from an EMBL/GenBank/DDBJ whole genome shotgun (WGS) entry which is preliminary data.</text>
</comment>
<dbReference type="Proteomes" id="UP001139409">
    <property type="component" value="Unassembled WGS sequence"/>
</dbReference>
<proteinExistence type="predicted"/>
<gene>
    <name evidence="2" type="ORF">LDX50_02280</name>
</gene>
<sequence length="164" mass="17906">MKKITYLIAIMLMSVSVTSCLESDEFDGLTDNKPAIAVKFPGRTYDQQVGLGFVTTGYAGNPTITYTMELDGGNTDIESILKVEGRAGDVNLGVCGYATIEDDDIAVNARSFDYTRSLEFFLTSPALCAGVLDKPNTYFELIFTIQLTNGDQIVTMPVRGIFKQ</sequence>
<feature type="signal peptide" evidence="1">
    <location>
        <begin position="1"/>
        <end position="19"/>
    </location>
</feature>
<dbReference type="AlphaFoldDB" id="A0A9X1HP83"/>
<evidence type="ECO:0000256" key="1">
    <source>
        <dbReference type="SAM" id="SignalP"/>
    </source>
</evidence>
<keyword evidence="3" id="KW-1185">Reference proteome</keyword>
<dbReference type="EMBL" id="JAIXNE010000001">
    <property type="protein sequence ID" value="MCA6073672.1"/>
    <property type="molecule type" value="Genomic_DNA"/>
</dbReference>
<dbReference type="RefSeq" id="WP_225696783.1">
    <property type="nucleotide sequence ID" value="NZ_JAIXNE010000001.1"/>
</dbReference>
<accession>A0A9X1HP83</accession>